<dbReference type="NCBIfam" id="TIGR01901">
    <property type="entry name" value="adhes_NPXG"/>
    <property type="match status" value="1"/>
</dbReference>
<keyword evidence="4" id="KW-1185">Reference proteome</keyword>
<gene>
    <name evidence="3" type="ORF">A3Q29_12315</name>
</gene>
<dbReference type="AlphaFoldDB" id="A0A1S1HV65"/>
<dbReference type="InterPro" id="IPR011050">
    <property type="entry name" value="Pectin_lyase_fold/virulence"/>
</dbReference>
<dbReference type="Gene3D" id="2.160.20.10">
    <property type="entry name" value="Single-stranded right-handed beta-helix, Pectin lyase-like"/>
    <property type="match status" value="1"/>
</dbReference>
<organism evidence="3 4">
    <name type="scientific">Providencia stuartii</name>
    <dbReference type="NCBI Taxonomy" id="588"/>
    <lineage>
        <taxon>Bacteria</taxon>
        <taxon>Pseudomonadati</taxon>
        <taxon>Pseudomonadota</taxon>
        <taxon>Gammaproteobacteria</taxon>
        <taxon>Enterobacterales</taxon>
        <taxon>Morganellaceae</taxon>
        <taxon>Providencia</taxon>
    </lineage>
</organism>
<evidence type="ECO:0000313" key="4">
    <source>
        <dbReference type="Proteomes" id="UP000179588"/>
    </source>
</evidence>
<feature type="chain" id="PRO_5010192716" evidence="1">
    <location>
        <begin position="23"/>
        <end position="312"/>
    </location>
</feature>
<reference evidence="3 4" key="1">
    <citation type="submission" date="2016-03" db="EMBL/GenBank/DDBJ databases">
        <title>Genome sequence of Providencia stuartii strain, isolated from the salivary glands of larval Lucilia sericata.</title>
        <authorList>
            <person name="Yuan Y."/>
            <person name="Zhang Y."/>
            <person name="Fu S."/>
            <person name="Crippen T.L."/>
            <person name="Visi D."/>
            <person name="Benbow M.E."/>
            <person name="Allen M."/>
            <person name="Tomberlin J.K."/>
            <person name="Sze S.-H."/>
            <person name="Tarone A.M."/>
        </authorList>
    </citation>
    <scope>NUCLEOTIDE SEQUENCE [LARGE SCALE GENOMIC DNA]</scope>
    <source>
        <strain evidence="3 4">Crippen</strain>
    </source>
</reference>
<evidence type="ECO:0000259" key="2">
    <source>
        <dbReference type="Pfam" id="PF05860"/>
    </source>
</evidence>
<name>A0A1S1HV65_PROST</name>
<proteinExistence type="predicted"/>
<evidence type="ECO:0000256" key="1">
    <source>
        <dbReference type="SAM" id="SignalP"/>
    </source>
</evidence>
<comment type="caution">
    <text evidence="3">The sequence shown here is derived from an EMBL/GenBank/DDBJ whole genome shotgun (WGS) entry which is preliminary data.</text>
</comment>
<feature type="domain" description="Filamentous haemagglutinin FhaB/tRNA nuclease CdiA-like TPS" evidence="2">
    <location>
        <begin position="28"/>
        <end position="222"/>
    </location>
</feature>
<protein>
    <submittedName>
        <fullName evidence="3">Adhesin</fullName>
    </submittedName>
</protein>
<evidence type="ECO:0000313" key="3">
    <source>
        <dbReference type="EMBL" id="OHT25772.1"/>
    </source>
</evidence>
<keyword evidence="1" id="KW-0732">Signal</keyword>
<dbReference type="InterPro" id="IPR008638">
    <property type="entry name" value="FhaB/CdiA-like_TPS"/>
</dbReference>
<dbReference type="Pfam" id="PF05860">
    <property type="entry name" value="TPS"/>
    <property type="match status" value="1"/>
</dbReference>
<sequence>MKYIFNYLYSLPFIFIYSSAFSTTPSDINQSKIINIAEPLDNHTSFNSFETLSSNEYGLIFNNDINDNKALGGKAAKLILAEVTGNEATNLQGVLGIKGQIANLVIANPNGITWNNGSVSNISSLSLVAGNFERQFIKDKTDPSKLIPKPLKDYTQLKFSVSPNSQVTINHTQATPIQLTKINVFADRIKLQNAVNITSAVQNYLSSSGHASLSINEGTLRSGSKFKPTVMHSQGSHFELGENAKLMGRSILLESHQYQCKDSFMCPQNKIDIKGLIEAMNFSLQGDSQLSVTGRIRLGSNQQTLVGQNMTD</sequence>
<feature type="signal peptide" evidence="1">
    <location>
        <begin position="1"/>
        <end position="22"/>
    </location>
</feature>
<dbReference type="OrthoDB" id="6465627at2"/>
<dbReference type="SUPFAM" id="SSF51126">
    <property type="entry name" value="Pectin lyase-like"/>
    <property type="match status" value="1"/>
</dbReference>
<dbReference type="EMBL" id="LVIE01000002">
    <property type="protein sequence ID" value="OHT25772.1"/>
    <property type="molecule type" value="Genomic_DNA"/>
</dbReference>
<dbReference type="InterPro" id="IPR012334">
    <property type="entry name" value="Pectin_lyas_fold"/>
</dbReference>
<accession>A0A1S1HV65</accession>
<dbReference type="Proteomes" id="UP000179588">
    <property type="component" value="Unassembled WGS sequence"/>
</dbReference>
<dbReference type="RefSeq" id="WP_070925185.1">
    <property type="nucleotide sequence ID" value="NZ_VAUE01000001.1"/>
</dbReference>